<feature type="active site" description="Proton donor" evidence="4">
    <location>
        <position position="53"/>
    </location>
</feature>
<dbReference type="InterPro" id="IPR020471">
    <property type="entry name" value="AKR"/>
</dbReference>
<dbReference type="SUPFAM" id="SSF51430">
    <property type="entry name" value="NAD(P)-linked oxidoreductase"/>
    <property type="match status" value="1"/>
</dbReference>
<dbReference type="Pfam" id="PF00248">
    <property type="entry name" value="Aldo_ket_red"/>
    <property type="match status" value="1"/>
</dbReference>
<evidence type="ECO:0000256" key="1">
    <source>
        <dbReference type="ARBA" id="ARBA00007905"/>
    </source>
</evidence>
<dbReference type="STRING" id="1074467.JP39_00635"/>
<keyword evidence="2" id="KW-0521">NADP</keyword>
<evidence type="ECO:0000259" key="7">
    <source>
        <dbReference type="Pfam" id="PF00248"/>
    </source>
</evidence>
<dbReference type="FunFam" id="3.20.20.100:FF:000015">
    <property type="entry name" value="Oxidoreductase, aldo/keto reductase family"/>
    <property type="match status" value="1"/>
</dbReference>
<evidence type="ECO:0000256" key="6">
    <source>
        <dbReference type="PIRSR" id="PIRSR000097-3"/>
    </source>
</evidence>
<evidence type="ECO:0000256" key="3">
    <source>
        <dbReference type="ARBA" id="ARBA00023002"/>
    </source>
</evidence>
<dbReference type="PROSITE" id="PS00063">
    <property type="entry name" value="ALDOKETO_REDUCTASE_3"/>
    <property type="match status" value="1"/>
</dbReference>
<dbReference type="OrthoDB" id="9804790at2"/>
<reference evidence="8 9" key="1">
    <citation type="submission" date="2015-08" db="EMBL/GenBank/DDBJ databases">
        <title>Genomic sequence of Lactobacillus heilongjiangensis DSM 28069, isolated from Chinese traditional pickle.</title>
        <authorList>
            <person name="Jiang X."/>
            <person name="Zheng B."/>
            <person name="Cheng H."/>
        </authorList>
    </citation>
    <scope>NUCLEOTIDE SEQUENCE [LARGE SCALE GENOMIC DNA]</scope>
    <source>
        <strain evidence="8 9">DSM 28069</strain>
    </source>
</reference>
<dbReference type="InterPro" id="IPR023210">
    <property type="entry name" value="NADP_OxRdtase_dom"/>
</dbReference>
<evidence type="ECO:0000256" key="2">
    <source>
        <dbReference type="ARBA" id="ARBA00022857"/>
    </source>
</evidence>
<dbReference type="PIRSF" id="PIRSF000097">
    <property type="entry name" value="AKR"/>
    <property type="match status" value="1"/>
</dbReference>
<dbReference type="RefSeq" id="WP_041501027.1">
    <property type="nucleotide sequence ID" value="NZ_BJDV01000009.1"/>
</dbReference>
<evidence type="ECO:0000313" key="8">
    <source>
        <dbReference type="EMBL" id="ALB27998.1"/>
    </source>
</evidence>
<comment type="similarity">
    <text evidence="1">Belongs to the aldo/keto reductase family.</text>
</comment>
<dbReference type="Gene3D" id="3.20.20.100">
    <property type="entry name" value="NADP-dependent oxidoreductase domain"/>
    <property type="match status" value="1"/>
</dbReference>
<evidence type="ECO:0000313" key="9">
    <source>
        <dbReference type="Proteomes" id="UP000061546"/>
    </source>
</evidence>
<dbReference type="InterPro" id="IPR018170">
    <property type="entry name" value="Aldo/ket_reductase_CS"/>
</dbReference>
<dbReference type="EMBL" id="CP012559">
    <property type="protein sequence ID" value="ALB27998.1"/>
    <property type="molecule type" value="Genomic_DNA"/>
</dbReference>
<dbReference type="PROSITE" id="PS00062">
    <property type="entry name" value="ALDOKETO_REDUCTASE_2"/>
    <property type="match status" value="1"/>
</dbReference>
<dbReference type="PANTHER" id="PTHR43827">
    <property type="entry name" value="2,5-DIKETO-D-GLUCONIC ACID REDUCTASE"/>
    <property type="match status" value="1"/>
</dbReference>
<dbReference type="PANTHER" id="PTHR43827:SF3">
    <property type="entry name" value="NADP-DEPENDENT OXIDOREDUCTASE DOMAIN-CONTAINING PROTEIN"/>
    <property type="match status" value="1"/>
</dbReference>
<dbReference type="AlphaFoldDB" id="A0A0K2L9V4"/>
<dbReference type="PRINTS" id="PR00069">
    <property type="entry name" value="ALDKETRDTASE"/>
</dbReference>
<sequence length="300" mass="33837">MNLNLDSTVTLNNGVEMPQLGLGVWKVNNSGASQSVQWALKHGYKAIDTAKQYGNEAGVGDGLQKGLAENGLKREDIFLTTKIFNGDQGYQSVLDNFEGQLKRLQTDYVDLLLIHWPVSGTYVDTWRALETIYKAGKARAIGVSNFNIERLSNILKFCSIKPAVNQMEYHPLCQEVDIKNFCEENNIYLEAWSPLGGGSVLGDTRLKTIADKYNKSVAQVILRWDLQNGIITIPKSVHEARIIQNADVYDFEISDDDMEEINGFDADKRSLWYGDFYWSGNPDGFKDSVDVWDDQDQFNK</sequence>
<evidence type="ECO:0000256" key="4">
    <source>
        <dbReference type="PIRSR" id="PIRSR000097-1"/>
    </source>
</evidence>
<accession>A0A0K2L9V4</accession>
<proteinExistence type="inferred from homology"/>
<dbReference type="InterPro" id="IPR036812">
    <property type="entry name" value="NAD(P)_OxRdtase_dom_sf"/>
</dbReference>
<keyword evidence="3" id="KW-0560">Oxidoreductase</keyword>
<evidence type="ECO:0000256" key="5">
    <source>
        <dbReference type="PIRSR" id="PIRSR000097-2"/>
    </source>
</evidence>
<gene>
    <name evidence="8" type="ORF">JP39_00635</name>
</gene>
<name>A0A0K2L9V4_9LACO</name>
<keyword evidence="9" id="KW-1185">Reference proteome</keyword>
<dbReference type="KEGG" id="lhi:JP39_00635"/>
<protein>
    <submittedName>
        <fullName evidence="8">MFS transporter</fullName>
    </submittedName>
</protein>
<feature type="domain" description="NADP-dependent oxidoreductase" evidence="7">
    <location>
        <begin position="20"/>
        <end position="264"/>
    </location>
</feature>
<feature type="binding site" evidence="5">
    <location>
        <position position="115"/>
    </location>
    <ligand>
        <name>substrate</name>
    </ligand>
</feature>
<organism evidence="8 9">
    <name type="scientific">Companilactobacillus heilongjiangensis</name>
    <dbReference type="NCBI Taxonomy" id="1074467"/>
    <lineage>
        <taxon>Bacteria</taxon>
        <taxon>Bacillati</taxon>
        <taxon>Bacillota</taxon>
        <taxon>Bacilli</taxon>
        <taxon>Lactobacillales</taxon>
        <taxon>Lactobacillaceae</taxon>
        <taxon>Companilactobacillus</taxon>
    </lineage>
</organism>
<dbReference type="Proteomes" id="UP000061546">
    <property type="component" value="Chromosome"/>
</dbReference>
<dbReference type="GO" id="GO:0016616">
    <property type="term" value="F:oxidoreductase activity, acting on the CH-OH group of donors, NAD or NADP as acceptor"/>
    <property type="evidence" value="ECO:0007669"/>
    <property type="project" value="UniProtKB-ARBA"/>
</dbReference>
<feature type="site" description="Lowers pKa of active site Tyr" evidence="6">
    <location>
        <position position="82"/>
    </location>
</feature>